<dbReference type="Proteomes" id="UP001062846">
    <property type="component" value="Chromosome 1"/>
</dbReference>
<organism evidence="1 2">
    <name type="scientific">Rhododendron molle</name>
    <name type="common">Chinese azalea</name>
    <name type="synonym">Azalea mollis</name>
    <dbReference type="NCBI Taxonomy" id="49168"/>
    <lineage>
        <taxon>Eukaryota</taxon>
        <taxon>Viridiplantae</taxon>
        <taxon>Streptophyta</taxon>
        <taxon>Embryophyta</taxon>
        <taxon>Tracheophyta</taxon>
        <taxon>Spermatophyta</taxon>
        <taxon>Magnoliopsida</taxon>
        <taxon>eudicotyledons</taxon>
        <taxon>Gunneridae</taxon>
        <taxon>Pentapetalae</taxon>
        <taxon>asterids</taxon>
        <taxon>Ericales</taxon>
        <taxon>Ericaceae</taxon>
        <taxon>Ericoideae</taxon>
        <taxon>Rhodoreae</taxon>
        <taxon>Rhododendron</taxon>
    </lineage>
</organism>
<name>A0ACC0Q8K8_RHOML</name>
<gene>
    <name evidence="1" type="ORF">RHMOL_Rhmol01G0328400</name>
</gene>
<accession>A0ACC0Q8K8</accession>
<comment type="caution">
    <text evidence="1">The sequence shown here is derived from an EMBL/GenBank/DDBJ whole genome shotgun (WGS) entry which is preliminary data.</text>
</comment>
<protein>
    <submittedName>
        <fullName evidence="1">Uncharacterized protein</fullName>
    </submittedName>
</protein>
<keyword evidence="2" id="KW-1185">Reference proteome</keyword>
<evidence type="ECO:0000313" key="1">
    <source>
        <dbReference type="EMBL" id="KAI8574095.1"/>
    </source>
</evidence>
<dbReference type="EMBL" id="CM046388">
    <property type="protein sequence ID" value="KAI8574095.1"/>
    <property type="molecule type" value="Genomic_DNA"/>
</dbReference>
<proteinExistence type="predicted"/>
<reference evidence="1" key="1">
    <citation type="submission" date="2022-02" db="EMBL/GenBank/DDBJ databases">
        <title>Plant Genome Project.</title>
        <authorList>
            <person name="Zhang R.-G."/>
        </authorList>
    </citation>
    <scope>NUCLEOTIDE SEQUENCE</scope>
    <source>
        <strain evidence="1">AT1</strain>
    </source>
</reference>
<sequence>MAKICVNETCQTTTTFEWKKGWGLKSGGFALLCYKCGSAYENSVYCETFHVSESGWRDCKICGKRIHCGCIASKYLHEYLDFGGVGCISCARSLETRSMRPIQIPNDDTPNGFSPLTANNISAPRSCFFENTIGGISMDQRKLMKVSKSLDGKELTHFPQAQRSEANASVEKIKREEMTGFPEMMQRAAGSSIFAKTENSGSILGPKDMYESLSRRFLNFPMGTPLDTPNSLLPCPSGVVEGREQNKTPPFQQGQRTRHILPKPPKAGPAIGSEANNATVSTTRIARPPAEGRGRHQLLPRYWPRITDQELQQISGDLNSNIVPLFEKVLSASDAGRIGRLVLPKACAEAYFPPISSSEGLPIIIQDVKGKEWTFQFRFWPNNNSRMYVLEGVTPCIQNMQLQAGDTVIFSRIEPGGKLVMGFRKSSNSDMQDSQTSSLPNGAPSEETSPFGVNDNPATDGGGPNEESSQRPLLIPEKKRSRNIGSKSKRLRMHSEDAMELRLTWAEAQELLRPPPSVTPTIVMIEDQEFEEYDEPPVFGKRTMFTTKASGEQEQWAQCDSCFKWRRLPVDVLLPPKWTCVENIWDSSRSSCSAPDEISPKELESLLGLGKEVKKRKIRDSPIVTEAEELEPSGLDALATAAVLGDNAVDAEDPSAEPTTKHPRHRSGCTCIVCIQPPSGKGRHKSTCICNVCVTVRRRFKTLMLRRKKREAEIAAARGKEPVPPTEENSERANPSEEEGKRQNRVPNDGGGESSNGGLDLNCDPNREDEVGDLSMASLIRATNFPVERYLRENGIGDLDLGPCLLLQAAGETGDCPPDEGQGCVSALVEEEEKGKDGDEGN</sequence>
<evidence type="ECO:0000313" key="2">
    <source>
        <dbReference type="Proteomes" id="UP001062846"/>
    </source>
</evidence>